<dbReference type="Gene3D" id="3.40.50.1820">
    <property type="entry name" value="alpha/beta hydrolase"/>
    <property type="match status" value="1"/>
</dbReference>
<organism evidence="2 3">
    <name type="scientific">Mucilaginibacter terrenus</name>
    <dbReference type="NCBI Taxonomy" id="2482727"/>
    <lineage>
        <taxon>Bacteria</taxon>
        <taxon>Pseudomonadati</taxon>
        <taxon>Bacteroidota</taxon>
        <taxon>Sphingobacteriia</taxon>
        <taxon>Sphingobacteriales</taxon>
        <taxon>Sphingobacteriaceae</taxon>
        <taxon>Mucilaginibacter</taxon>
    </lineage>
</organism>
<evidence type="ECO:0000313" key="3">
    <source>
        <dbReference type="Proteomes" id="UP000260823"/>
    </source>
</evidence>
<feature type="domain" description="AB hydrolase-1" evidence="1">
    <location>
        <begin position="12"/>
        <end position="246"/>
    </location>
</feature>
<dbReference type="GO" id="GO:0016787">
    <property type="term" value="F:hydrolase activity"/>
    <property type="evidence" value="ECO:0007669"/>
    <property type="project" value="UniProtKB-KW"/>
</dbReference>
<dbReference type="AlphaFoldDB" id="A0A3E2NVW1"/>
<evidence type="ECO:0000313" key="2">
    <source>
        <dbReference type="EMBL" id="RFZ85154.1"/>
    </source>
</evidence>
<dbReference type="EMBL" id="QWDE01000001">
    <property type="protein sequence ID" value="RFZ85154.1"/>
    <property type="molecule type" value="Genomic_DNA"/>
</dbReference>
<gene>
    <name evidence="2" type="ORF">DYU05_06020</name>
</gene>
<evidence type="ECO:0000259" key="1">
    <source>
        <dbReference type="Pfam" id="PF12697"/>
    </source>
</evidence>
<dbReference type="OrthoDB" id="9814966at2"/>
<dbReference type="RefSeq" id="WP_117382055.1">
    <property type="nucleotide sequence ID" value="NZ_QWDE01000001.1"/>
</dbReference>
<keyword evidence="3" id="KW-1185">Reference proteome</keyword>
<protein>
    <submittedName>
        <fullName evidence="2">Alpha/beta hydrolase</fullName>
    </submittedName>
</protein>
<name>A0A3E2NVW1_9SPHI</name>
<keyword evidence="2" id="KW-0378">Hydrolase</keyword>
<sequence length="261" mass="29523">MKSTNHIVSKTIVFITGAFVASNCWDEWKKFFEAKGYDCLVIPWPNKDAPAKVLRSRQPSEAIASMRLQRLTDYYASQINFLPEKPILIGHSMGGLITQLLLQRNLAAAGVAIHSVAPQGVICFSLAMLRSVWGPLGYFSSTKKSFLMSFSQWQFAFTNGMPEAEQKATYDKFCIPESKMISRDGLTKVAKIDFTRPHAPLLITAGSTDHIVPAKLNYATYKKYRSQGITSFKEFEGRNHLVLAQPTWHEDAQYIYEWLNK</sequence>
<dbReference type="InterPro" id="IPR000073">
    <property type="entry name" value="AB_hydrolase_1"/>
</dbReference>
<dbReference type="InterPro" id="IPR029058">
    <property type="entry name" value="AB_hydrolase_fold"/>
</dbReference>
<dbReference type="Proteomes" id="UP000260823">
    <property type="component" value="Unassembled WGS sequence"/>
</dbReference>
<comment type="caution">
    <text evidence="2">The sequence shown here is derived from an EMBL/GenBank/DDBJ whole genome shotgun (WGS) entry which is preliminary data.</text>
</comment>
<dbReference type="Pfam" id="PF12697">
    <property type="entry name" value="Abhydrolase_6"/>
    <property type="match status" value="1"/>
</dbReference>
<proteinExistence type="predicted"/>
<reference evidence="2 3" key="1">
    <citation type="submission" date="2018-08" db="EMBL/GenBank/DDBJ databases">
        <title>Mucilaginibacter terrae sp. nov., isolated from manganese diggings.</title>
        <authorList>
            <person name="Huang Y."/>
            <person name="Zhou Z."/>
        </authorList>
    </citation>
    <scope>NUCLEOTIDE SEQUENCE [LARGE SCALE GENOMIC DNA]</scope>
    <source>
        <strain evidence="2 3">ZH6</strain>
    </source>
</reference>
<dbReference type="SUPFAM" id="SSF53474">
    <property type="entry name" value="alpha/beta-Hydrolases"/>
    <property type="match status" value="1"/>
</dbReference>
<accession>A0A3E2NVW1</accession>